<comment type="function">
    <text evidence="9">May play the central regulatory role in sporulation. It may be an element of the effector pathway responsible for the activation of sporulation genes in response to nutritional stress. Spo0A may act in concert with spo0H (a sigma factor) to control the expression of some genes that are critical to the sporulation process.</text>
</comment>
<evidence type="ECO:0000256" key="7">
    <source>
        <dbReference type="ARBA" id="ARBA00023125"/>
    </source>
</evidence>
<keyword evidence="4 10" id="KW-0597">Phosphoprotein</keyword>
<dbReference type="GO" id="GO:0043565">
    <property type="term" value="F:sequence-specific DNA binding"/>
    <property type="evidence" value="ECO:0007669"/>
    <property type="project" value="InterPro"/>
</dbReference>
<accession>A0A1M4Z1X5</accession>
<name>A0A1M4Z1X5_9CLOT</name>
<keyword evidence="8" id="KW-0804">Transcription</keyword>
<dbReference type="SMART" id="SM00342">
    <property type="entry name" value="HTH_ARAC"/>
    <property type="match status" value="1"/>
</dbReference>
<comment type="subcellular location">
    <subcellularLocation>
        <location evidence="1">Cytoplasm</location>
    </subcellularLocation>
</comment>
<dbReference type="STRING" id="1122155.SAMN02745158_02598"/>
<dbReference type="PROSITE" id="PS50110">
    <property type="entry name" value="RESPONSE_REGULATORY"/>
    <property type="match status" value="1"/>
</dbReference>
<keyword evidence="7" id="KW-0238">DNA-binding</keyword>
<gene>
    <name evidence="13" type="ORF">SAMN02745158_02598</name>
</gene>
<dbReference type="Pfam" id="PF12833">
    <property type="entry name" value="HTH_18"/>
    <property type="match status" value="1"/>
</dbReference>
<evidence type="ECO:0000256" key="6">
    <source>
        <dbReference type="ARBA" id="ARBA00023015"/>
    </source>
</evidence>
<dbReference type="Gene3D" id="3.40.50.2300">
    <property type="match status" value="1"/>
</dbReference>
<evidence type="ECO:0000256" key="4">
    <source>
        <dbReference type="ARBA" id="ARBA00022553"/>
    </source>
</evidence>
<dbReference type="RefSeq" id="WP_072852419.1">
    <property type="nucleotide sequence ID" value="NZ_FQVI01000013.1"/>
</dbReference>
<dbReference type="CDD" id="cd17536">
    <property type="entry name" value="REC_YesN-like"/>
    <property type="match status" value="1"/>
</dbReference>
<evidence type="ECO:0000256" key="3">
    <source>
        <dbReference type="ARBA" id="ARBA00022490"/>
    </source>
</evidence>
<dbReference type="Gene3D" id="1.10.10.60">
    <property type="entry name" value="Homeodomain-like"/>
    <property type="match status" value="2"/>
</dbReference>
<dbReference type="OrthoDB" id="384217at2"/>
<evidence type="ECO:0000256" key="8">
    <source>
        <dbReference type="ARBA" id="ARBA00023163"/>
    </source>
</evidence>
<dbReference type="Proteomes" id="UP000184245">
    <property type="component" value="Unassembled WGS sequence"/>
</dbReference>
<dbReference type="PROSITE" id="PS01124">
    <property type="entry name" value="HTH_ARAC_FAMILY_2"/>
    <property type="match status" value="1"/>
</dbReference>
<proteinExistence type="predicted"/>
<dbReference type="InterPro" id="IPR001789">
    <property type="entry name" value="Sig_transdc_resp-reg_receiver"/>
</dbReference>
<evidence type="ECO:0000256" key="2">
    <source>
        <dbReference type="ARBA" id="ARBA00018672"/>
    </source>
</evidence>
<dbReference type="InterPro" id="IPR011006">
    <property type="entry name" value="CheY-like_superfamily"/>
</dbReference>
<keyword evidence="3" id="KW-0963">Cytoplasm</keyword>
<evidence type="ECO:0000256" key="5">
    <source>
        <dbReference type="ARBA" id="ARBA00023012"/>
    </source>
</evidence>
<organism evidence="13 14">
    <name type="scientific">Lactonifactor longoviformis DSM 17459</name>
    <dbReference type="NCBI Taxonomy" id="1122155"/>
    <lineage>
        <taxon>Bacteria</taxon>
        <taxon>Bacillati</taxon>
        <taxon>Bacillota</taxon>
        <taxon>Clostridia</taxon>
        <taxon>Eubacteriales</taxon>
        <taxon>Clostridiaceae</taxon>
        <taxon>Lactonifactor</taxon>
    </lineage>
</organism>
<keyword evidence="14" id="KW-1185">Reference proteome</keyword>
<dbReference type="SUPFAM" id="SSF46689">
    <property type="entry name" value="Homeodomain-like"/>
    <property type="match status" value="1"/>
</dbReference>
<evidence type="ECO:0000259" key="11">
    <source>
        <dbReference type="PROSITE" id="PS01124"/>
    </source>
</evidence>
<dbReference type="GO" id="GO:0003700">
    <property type="term" value="F:DNA-binding transcription factor activity"/>
    <property type="evidence" value="ECO:0007669"/>
    <property type="project" value="InterPro"/>
</dbReference>
<evidence type="ECO:0000256" key="1">
    <source>
        <dbReference type="ARBA" id="ARBA00004496"/>
    </source>
</evidence>
<keyword evidence="6" id="KW-0805">Transcription regulation</keyword>
<evidence type="ECO:0000313" key="13">
    <source>
        <dbReference type="EMBL" id="SHF11975.1"/>
    </source>
</evidence>
<dbReference type="InterPro" id="IPR009057">
    <property type="entry name" value="Homeodomain-like_sf"/>
</dbReference>
<sequence length="541" mass="62181">MLKVIIVEDEDLLRDGLSTCVSWEKFGCELAGAAEDGIKALALMEKTNPDVVITDIKMPHMDGIELSEQIREKYPRIKIVIISGYDEFEYARRALKAGVSEYILKPVNLEQLDTVMKSITETILAEREKEREILKLRDMSQQGLGTIRQTLFSKILLRKQSPEELGELVSQIGEYVNGKYYSVGILEQQNFPIVSIDCDYLEIIEMDRAFEQMVIRCLQDYEETEEGNHVEILRSSNCERLFCIVHNSAQEVKKIIKDISSLFDVKRDDMEHLQLTFGCVSRELAGLYKSFLNARGICEKKFLENWSQILHTDGKASSTIQHMNYDAQALFFEVRSGTGEGIENCLKEFRERLSREKIVSYMQIVMIVSNLYFELIKLPEEVGGNIQDIIGDPMETFHRMIEKRKRHEMIEEMGKVCLQIHEYFGSVSGAKMQGVLKRILEYIDTHYMEEDLAMKDAADYAYISVSYLSLILKKEIGKTFIEYLTEVRIEKAKNYLLHTNMKNYEVANACGYSTPAYFSTVFKGVCGVSPSAFRKENQTLS</sequence>
<evidence type="ECO:0000256" key="10">
    <source>
        <dbReference type="PROSITE-ProRule" id="PRU00169"/>
    </source>
</evidence>
<dbReference type="GO" id="GO:0005737">
    <property type="term" value="C:cytoplasm"/>
    <property type="evidence" value="ECO:0007669"/>
    <property type="project" value="UniProtKB-SubCell"/>
</dbReference>
<dbReference type="AlphaFoldDB" id="A0A1M4Z1X5"/>
<dbReference type="PANTHER" id="PTHR42713">
    <property type="entry name" value="HISTIDINE KINASE-RELATED"/>
    <property type="match status" value="1"/>
</dbReference>
<dbReference type="Pfam" id="PF00072">
    <property type="entry name" value="Response_reg"/>
    <property type="match status" value="1"/>
</dbReference>
<dbReference type="InterPro" id="IPR018060">
    <property type="entry name" value="HTH_AraC"/>
</dbReference>
<evidence type="ECO:0000259" key="12">
    <source>
        <dbReference type="PROSITE" id="PS50110"/>
    </source>
</evidence>
<dbReference type="PANTHER" id="PTHR42713:SF3">
    <property type="entry name" value="TRANSCRIPTIONAL REGULATORY PROTEIN HPTR"/>
    <property type="match status" value="1"/>
</dbReference>
<protein>
    <recommendedName>
        <fullName evidence="2">Stage 0 sporulation protein A homolog</fullName>
    </recommendedName>
</protein>
<dbReference type="EMBL" id="FQVI01000013">
    <property type="protein sequence ID" value="SHF11975.1"/>
    <property type="molecule type" value="Genomic_DNA"/>
</dbReference>
<feature type="modified residue" description="4-aspartylphosphate" evidence="10">
    <location>
        <position position="55"/>
    </location>
</feature>
<feature type="domain" description="HTH araC/xylS-type" evidence="11">
    <location>
        <begin position="437"/>
        <end position="536"/>
    </location>
</feature>
<feature type="domain" description="Response regulatory" evidence="12">
    <location>
        <begin position="3"/>
        <end position="120"/>
    </location>
</feature>
<dbReference type="GO" id="GO:0000160">
    <property type="term" value="P:phosphorelay signal transduction system"/>
    <property type="evidence" value="ECO:0007669"/>
    <property type="project" value="UniProtKB-KW"/>
</dbReference>
<dbReference type="SMART" id="SM00448">
    <property type="entry name" value="REC"/>
    <property type="match status" value="1"/>
</dbReference>
<evidence type="ECO:0000313" key="14">
    <source>
        <dbReference type="Proteomes" id="UP000184245"/>
    </source>
</evidence>
<evidence type="ECO:0000256" key="9">
    <source>
        <dbReference type="ARBA" id="ARBA00024867"/>
    </source>
</evidence>
<dbReference type="SUPFAM" id="SSF52172">
    <property type="entry name" value="CheY-like"/>
    <property type="match status" value="1"/>
</dbReference>
<keyword evidence="5" id="KW-0902">Two-component regulatory system</keyword>
<reference evidence="13 14" key="1">
    <citation type="submission" date="2016-11" db="EMBL/GenBank/DDBJ databases">
        <authorList>
            <person name="Jaros S."/>
            <person name="Januszkiewicz K."/>
            <person name="Wedrychowicz H."/>
        </authorList>
    </citation>
    <scope>NUCLEOTIDE SEQUENCE [LARGE SCALE GENOMIC DNA]</scope>
    <source>
        <strain evidence="13 14">DSM 17459</strain>
    </source>
</reference>
<dbReference type="InterPro" id="IPR051552">
    <property type="entry name" value="HptR"/>
</dbReference>